<proteinExistence type="predicted"/>
<protein>
    <submittedName>
        <fullName evidence="1">Purple acid phosphatase 17</fullName>
    </submittedName>
</protein>
<evidence type="ECO:0000313" key="1">
    <source>
        <dbReference type="EMBL" id="BBN69532.1"/>
    </source>
</evidence>
<name>A0A5H2XRL2_PRUDU</name>
<reference evidence="1" key="1">
    <citation type="journal article" date="2019" name="Science">
        <title>Mutation of a bHLH transcription factor allowed almond domestication.</title>
        <authorList>
            <person name="Sanchez-Perez R."/>
            <person name="Pavan S."/>
            <person name="Mazzeo R."/>
            <person name="Moldovan C."/>
            <person name="Aiese Cigliano R."/>
            <person name="Del Cueto J."/>
            <person name="Ricciardi F."/>
            <person name="Lotti C."/>
            <person name="Ricciardi L."/>
            <person name="Dicenta F."/>
            <person name="Lopez-Marques R.L."/>
            <person name="Lindberg Moller B."/>
        </authorList>
    </citation>
    <scope>NUCLEOTIDE SEQUENCE</scope>
</reference>
<gene>
    <name evidence="1" type="ORF">Prudu_1000S000300</name>
</gene>
<dbReference type="AlphaFoldDB" id="A0A5H2XRL2"/>
<dbReference type="EMBL" id="AP021337">
    <property type="protein sequence ID" value="BBN69532.1"/>
    <property type="molecule type" value="Genomic_DNA"/>
</dbReference>
<organism evidence="1">
    <name type="scientific">Prunus dulcis</name>
    <name type="common">Almond</name>
    <name type="synonym">Amygdalus dulcis</name>
    <dbReference type="NCBI Taxonomy" id="3755"/>
    <lineage>
        <taxon>Eukaryota</taxon>
        <taxon>Viridiplantae</taxon>
        <taxon>Streptophyta</taxon>
        <taxon>Embryophyta</taxon>
        <taxon>Tracheophyta</taxon>
        <taxon>Spermatophyta</taxon>
        <taxon>Magnoliopsida</taxon>
        <taxon>eudicotyledons</taxon>
        <taxon>Gunneridae</taxon>
        <taxon>Pentapetalae</taxon>
        <taxon>rosids</taxon>
        <taxon>fabids</taxon>
        <taxon>Rosales</taxon>
        <taxon>Rosaceae</taxon>
        <taxon>Amygdaloideae</taxon>
        <taxon>Amygdaleae</taxon>
        <taxon>Prunus</taxon>
    </lineage>
</organism>
<sequence length="70" mass="7591">MEWSLTLGTDLWLTTSNIDIVPNSNTCLVVLFYMGAGEVQTSVAAANNFPKSLMVMELKSGYGTLNAKTM</sequence>
<accession>A0A5H2XRL2</accession>